<dbReference type="RefSeq" id="WP_172421240.1">
    <property type="nucleotide sequence ID" value="NZ_AP022843.1"/>
</dbReference>
<name>A0A6F8U4N1_9GAMM</name>
<dbReference type="InterPro" id="IPR023529">
    <property type="entry name" value="ProQ"/>
</dbReference>
<feature type="compositionally biased region" description="Basic and acidic residues" evidence="4">
    <location>
        <begin position="225"/>
        <end position="248"/>
    </location>
</feature>
<keyword evidence="3" id="KW-0143">Chaperone</keyword>
<feature type="region of interest" description="Disordered" evidence="4">
    <location>
        <begin position="34"/>
        <end position="92"/>
    </location>
</feature>
<feature type="region of interest" description="Disordered" evidence="4">
    <location>
        <begin position="158"/>
        <end position="257"/>
    </location>
</feature>
<dbReference type="SUPFAM" id="SSF48657">
    <property type="entry name" value="FinO-like"/>
    <property type="match status" value="1"/>
</dbReference>
<dbReference type="Gene3D" id="1.10.1710.10">
    <property type="entry name" value="ProQ/FinO domain"/>
    <property type="match status" value="1"/>
</dbReference>
<evidence type="ECO:0000256" key="3">
    <source>
        <dbReference type="ARBA" id="ARBA00023186"/>
    </source>
</evidence>
<dbReference type="Proteomes" id="UP000502259">
    <property type="component" value="Chromosome"/>
</dbReference>
<evidence type="ECO:0000259" key="5">
    <source>
        <dbReference type="SMART" id="SM00945"/>
    </source>
</evidence>
<protein>
    <recommendedName>
        <fullName evidence="5">ProQ/FinO domain-containing protein</fullName>
    </recommendedName>
</protein>
<feature type="compositionally biased region" description="Low complexity" evidence="4">
    <location>
        <begin position="201"/>
        <end position="210"/>
    </location>
</feature>
<dbReference type="GO" id="GO:0010608">
    <property type="term" value="P:post-transcriptional regulation of gene expression"/>
    <property type="evidence" value="ECO:0007669"/>
    <property type="project" value="InterPro"/>
</dbReference>
<dbReference type="GO" id="GO:0005829">
    <property type="term" value="C:cytosol"/>
    <property type="evidence" value="ECO:0007669"/>
    <property type="project" value="TreeGrafter"/>
</dbReference>
<evidence type="ECO:0000313" key="6">
    <source>
        <dbReference type="EMBL" id="BCB08518.1"/>
    </source>
</evidence>
<dbReference type="Pfam" id="PF04352">
    <property type="entry name" value="ProQ"/>
    <property type="match status" value="1"/>
</dbReference>
<dbReference type="PANTHER" id="PTHR38106">
    <property type="entry name" value="RNA CHAPERONE PROQ"/>
    <property type="match status" value="1"/>
</dbReference>
<sequence>MAAPVLDLLETLETHLEQTKAALNALREENEMLKRQLASQVPQTQPPSQPLQGPAQCDAPVAEPSAADVKPSGSQVISETGAAETAPQPPSPQALLNQWYKRYPHAFFTGHTKPLKVGIHQDLAQREPWSGRLIRRALANYVNLPRYVKSMREGAERIDLDGNPAGKVDKEAARHASERRKATLDSNASKHALPSGHRKPQQSSGQSSRQPPKDAAPTPVKAHKQRGEGEKAEAFETTKSLSLEDKLRGLQQKFTGR</sequence>
<evidence type="ECO:0000256" key="2">
    <source>
        <dbReference type="ARBA" id="ARBA00022884"/>
    </source>
</evidence>
<feature type="domain" description="ProQ/FinO" evidence="5">
    <location>
        <begin position="87"/>
        <end position="196"/>
    </location>
</feature>
<dbReference type="EMBL" id="AP022843">
    <property type="protein sequence ID" value="BCB08518.1"/>
    <property type="molecule type" value="Genomic_DNA"/>
</dbReference>
<reference evidence="6 7" key="1">
    <citation type="submission" date="2020-03" db="EMBL/GenBank/DDBJ databases">
        <title>Complete Genome Sequence of Halomonas hydrothermalis Strain Slthf2, Halophilic Bacterium Isolated from Deep-Sea Hydrothermal-Vent Environments.</title>
        <authorList>
            <person name="Takeyama N."/>
            <person name="Huang M."/>
            <person name="Sato K."/>
            <person name="Galipon J."/>
            <person name="Arakawa K."/>
        </authorList>
    </citation>
    <scope>NUCLEOTIDE SEQUENCE [LARGE SCALE GENOMIC DNA]</scope>
    <source>
        <strain evidence="6 7">Slthf2</strain>
    </source>
</reference>
<dbReference type="InterPro" id="IPR036442">
    <property type="entry name" value="ProQ/FinO_sf"/>
</dbReference>
<dbReference type="AlphaFoldDB" id="A0A6F8U4N1"/>
<keyword evidence="7" id="KW-1185">Reference proteome</keyword>
<evidence type="ECO:0000256" key="1">
    <source>
        <dbReference type="ARBA" id="ARBA00022490"/>
    </source>
</evidence>
<dbReference type="GO" id="GO:0034057">
    <property type="term" value="F:RNA strand-exchange activity"/>
    <property type="evidence" value="ECO:0007669"/>
    <property type="project" value="InterPro"/>
</dbReference>
<accession>A0A6F8U4N1</accession>
<evidence type="ECO:0000313" key="7">
    <source>
        <dbReference type="Proteomes" id="UP000502259"/>
    </source>
</evidence>
<dbReference type="PANTHER" id="PTHR38106:SF1">
    <property type="entry name" value="RNA CHAPERONE PROQ"/>
    <property type="match status" value="1"/>
</dbReference>
<evidence type="ECO:0000256" key="4">
    <source>
        <dbReference type="SAM" id="MobiDB-lite"/>
    </source>
</evidence>
<keyword evidence="1" id="KW-0963">Cytoplasm</keyword>
<dbReference type="InterPro" id="IPR016103">
    <property type="entry name" value="ProQ/FinO"/>
</dbReference>
<dbReference type="SMART" id="SM00945">
    <property type="entry name" value="ProQ"/>
    <property type="match status" value="1"/>
</dbReference>
<feature type="compositionally biased region" description="Basic and acidic residues" evidence="4">
    <location>
        <begin position="167"/>
        <end position="183"/>
    </location>
</feature>
<gene>
    <name evidence="6" type="ORF">HHSLTHF2_24080</name>
</gene>
<proteinExistence type="predicted"/>
<dbReference type="GO" id="GO:0033592">
    <property type="term" value="F:RNA strand annealing activity"/>
    <property type="evidence" value="ECO:0007669"/>
    <property type="project" value="InterPro"/>
</dbReference>
<organism evidence="6 7">
    <name type="scientific">Halomonas hydrothermalis</name>
    <dbReference type="NCBI Taxonomy" id="115561"/>
    <lineage>
        <taxon>Bacteria</taxon>
        <taxon>Pseudomonadati</taxon>
        <taxon>Pseudomonadota</taxon>
        <taxon>Gammaproteobacteria</taxon>
        <taxon>Oceanospirillales</taxon>
        <taxon>Halomonadaceae</taxon>
        <taxon>Halomonas</taxon>
    </lineage>
</organism>
<keyword evidence="2" id="KW-0694">RNA-binding</keyword>